<name>A0A182FCL0_ANOAL</name>
<keyword evidence="2" id="KW-1185">Reference proteome</keyword>
<dbReference type="EnsemblMetazoa" id="AALB004245-RA">
    <property type="protein sequence ID" value="AALB004245-PA"/>
    <property type="gene ID" value="AALB004245"/>
</dbReference>
<sequence length="124" mass="13000">MLFSGDVSVIMSTAKRLVLSLRGRKESHGVAGTSSTRLVSANSTSPGHELDEIAVVSGIGAESGHVSYGSLSLGHTNGPRYIPAPPDRWIRIVKGTFSVTSSTRAVRLLPAEHLVLRGGGSRHA</sequence>
<dbReference type="Proteomes" id="UP000069272">
    <property type="component" value="Chromosome 3L"/>
</dbReference>
<organism evidence="1 2">
    <name type="scientific">Anopheles albimanus</name>
    <name type="common">New world malaria mosquito</name>
    <dbReference type="NCBI Taxonomy" id="7167"/>
    <lineage>
        <taxon>Eukaryota</taxon>
        <taxon>Metazoa</taxon>
        <taxon>Ecdysozoa</taxon>
        <taxon>Arthropoda</taxon>
        <taxon>Hexapoda</taxon>
        <taxon>Insecta</taxon>
        <taxon>Pterygota</taxon>
        <taxon>Neoptera</taxon>
        <taxon>Endopterygota</taxon>
        <taxon>Diptera</taxon>
        <taxon>Nematocera</taxon>
        <taxon>Culicoidea</taxon>
        <taxon>Culicidae</taxon>
        <taxon>Anophelinae</taxon>
        <taxon>Anopheles</taxon>
    </lineage>
</organism>
<proteinExistence type="predicted"/>
<accession>A0A182FCL0</accession>
<reference evidence="1" key="2">
    <citation type="submission" date="2022-08" db="UniProtKB">
        <authorList>
            <consortium name="EnsemblMetazoa"/>
        </authorList>
    </citation>
    <scope>IDENTIFICATION</scope>
    <source>
        <strain evidence="1">STECLA/ALBI9_A</strain>
    </source>
</reference>
<dbReference type="STRING" id="7167.A0A182FCL0"/>
<evidence type="ECO:0000313" key="2">
    <source>
        <dbReference type="Proteomes" id="UP000069272"/>
    </source>
</evidence>
<reference evidence="1 2" key="1">
    <citation type="journal article" date="2017" name="G3 (Bethesda)">
        <title>The Physical Genome Mapping of Anopheles albimanus Corrected Scaffold Misassemblies and Identified Interarm Rearrangements in Genus Anopheles.</title>
        <authorList>
            <person name="Artemov G.N."/>
            <person name="Peery A.N."/>
            <person name="Jiang X."/>
            <person name="Tu Z."/>
            <person name="Stegniy V.N."/>
            <person name="Sharakhova M.V."/>
            <person name="Sharakhov I.V."/>
        </authorList>
    </citation>
    <scope>NUCLEOTIDE SEQUENCE [LARGE SCALE GENOMIC DNA]</scope>
    <source>
        <strain evidence="1 2">ALBI9_A</strain>
    </source>
</reference>
<dbReference type="VEuPathDB" id="VectorBase:AALB004245"/>
<protein>
    <submittedName>
        <fullName evidence="1">Uncharacterized protein</fullName>
    </submittedName>
</protein>
<evidence type="ECO:0000313" key="1">
    <source>
        <dbReference type="EnsemblMetazoa" id="AALB004245-PA"/>
    </source>
</evidence>
<dbReference type="VEuPathDB" id="VectorBase:AALB20_037999"/>
<dbReference type="AlphaFoldDB" id="A0A182FCL0"/>